<keyword evidence="3" id="KW-1185">Reference proteome</keyword>
<name>A0A934VLV3_9BACT</name>
<dbReference type="Proteomes" id="UP000604083">
    <property type="component" value="Unassembled WGS sequence"/>
</dbReference>
<proteinExistence type="predicted"/>
<comment type="caution">
    <text evidence="2">The sequence shown here is derived from an EMBL/GenBank/DDBJ whole genome shotgun (WGS) entry which is preliminary data.</text>
</comment>
<feature type="compositionally biased region" description="Polar residues" evidence="1">
    <location>
        <begin position="34"/>
        <end position="50"/>
    </location>
</feature>
<organism evidence="2 3">
    <name type="scientific">Roseibacillus ishigakijimensis</name>
    <dbReference type="NCBI Taxonomy" id="454146"/>
    <lineage>
        <taxon>Bacteria</taxon>
        <taxon>Pseudomonadati</taxon>
        <taxon>Verrucomicrobiota</taxon>
        <taxon>Verrucomicrobiia</taxon>
        <taxon>Verrucomicrobiales</taxon>
        <taxon>Verrucomicrobiaceae</taxon>
        <taxon>Roseibacillus</taxon>
    </lineage>
</organism>
<evidence type="ECO:0000256" key="1">
    <source>
        <dbReference type="SAM" id="MobiDB-lite"/>
    </source>
</evidence>
<dbReference type="AlphaFoldDB" id="A0A934VLV3"/>
<evidence type="ECO:0000313" key="2">
    <source>
        <dbReference type="EMBL" id="MBK1833627.1"/>
    </source>
</evidence>
<reference evidence="2" key="1">
    <citation type="submission" date="2021-01" db="EMBL/GenBank/DDBJ databases">
        <title>Modified the classification status of verrucomicrobia.</title>
        <authorList>
            <person name="Feng X."/>
        </authorList>
    </citation>
    <scope>NUCLEOTIDE SEQUENCE</scope>
    <source>
        <strain evidence="2">KCTC 12986</strain>
    </source>
</reference>
<sequence length="174" mass="18047">MPVATGVIVSCAPVAPYSGNGPLGVREPLAPQSGPRQSQTSDPRLTSGQMRTIRERQAAQAAGSVGQVPSAPLQRRGPAGVGSGGSAPGNPAAAGSEVSAADLPGLSSTQVDYRYAIPVPGREGHVLEPFNHRMVDVRGVESGRLVYDERDPANQRPDGSLLPVAEMPHKFRVP</sequence>
<accession>A0A934VLV3</accession>
<feature type="region of interest" description="Disordered" evidence="1">
    <location>
        <begin position="13"/>
        <end position="103"/>
    </location>
</feature>
<feature type="region of interest" description="Disordered" evidence="1">
    <location>
        <begin position="149"/>
        <end position="174"/>
    </location>
</feature>
<dbReference type="EMBL" id="JAENIO010000011">
    <property type="protein sequence ID" value="MBK1833627.1"/>
    <property type="molecule type" value="Genomic_DNA"/>
</dbReference>
<evidence type="ECO:0000313" key="3">
    <source>
        <dbReference type="Proteomes" id="UP000604083"/>
    </source>
</evidence>
<protein>
    <submittedName>
        <fullName evidence="2">Uncharacterized protein</fullName>
    </submittedName>
</protein>
<dbReference type="RefSeq" id="WP_200391062.1">
    <property type="nucleotide sequence ID" value="NZ_JAENIO010000011.1"/>
</dbReference>
<gene>
    <name evidence="2" type="ORF">JIN78_06090</name>
</gene>